<dbReference type="Proteomes" id="UP000324800">
    <property type="component" value="Unassembled WGS sequence"/>
</dbReference>
<dbReference type="EMBL" id="SNRW01001803">
    <property type="protein sequence ID" value="KAA6394958.1"/>
    <property type="molecule type" value="Genomic_DNA"/>
</dbReference>
<sequence>MSTTEQYLEVMVDYGGVEGDANYIAVMKGDVVRLIKKDKEWITIEKEGHIGKVPKRILVQKLNLICQIPMNLPIQTAQPSPQIMNSMSTQNDKEPIKSMIPIDKQKSQVIPSGQKEQTEQQSDNLLQSITNLKSHSGSGSSKSKRKYKEKDPNNEWKTRIPDQIIKIMKERICPLIHLNCPPDINCQQYINISHSPALIELKSDVFQILAEVSNDDYEFVDLLRNDHNTIPHLTNPLIYLIMDNNNNRQELINTPKALHSLITLSSYKINIRFSQENNQQTFAVRHRSRGCLGNIQEYGDAYIHSELVNARYVRVLIIAISTASGSDEEYDEEIFQGLYRISIFLKCLYQGTYSFPPQPLLVRRSDEQIEEEGGNEEIDSQLINKGYRDNIKNSANEAIGRIINYFIEWGNQRPYCHPIDSTAWEMEQGTTQQSMHFTQSINKGEVVVYNMCIFQSALLRFNKEQYVN</sequence>
<protein>
    <recommendedName>
        <fullName evidence="4">SH3 domain-containing protein</fullName>
    </recommendedName>
</protein>
<gene>
    <name evidence="2" type="ORF">EZS28_009515</name>
</gene>
<organism evidence="2 3">
    <name type="scientific">Streblomastix strix</name>
    <dbReference type="NCBI Taxonomy" id="222440"/>
    <lineage>
        <taxon>Eukaryota</taxon>
        <taxon>Metamonada</taxon>
        <taxon>Preaxostyla</taxon>
        <taxon>Oxymonadida</taxon>
        <taxon>Streblomastigidae</taxon>
        <taxon>Streblomastix</taxon>
    </lineage>
</organism>
<evidence type="ECO:0000313" key="2">
    <source>
        <dbReference type="EMBL" id="KAA6394958.1"/>
    </source>
</evidence>
<evidence type="ECO:0000256" key="1">
    <source>
        <dbReference type="SAM" id="MobiDB-lite"/>
    </source>
</evidence>
<proteinExistence type="predicted"/>
<dbReference type="AlphaFoldDB" id="A0A5J4WJD3"/>
<dbReference type="InterPro" id="IPR036028">
    <property type="entry name" value="SH3-like_dom_sf"/>
</dbReference>
<accession>A0A5J4WJD3</accession>
<evidence type="ECO:0000313" key="3">
    <source>
        <dbReference type="Proteomes" id="UP000324800"/>
    </source>
</evidence>
<reference evidence="2 3" key="1">
    <citation type="submission" date="2019-03" db="EMBL/GenBank/DDBJ databases">
        <title>Single cell metagenomics reveals metabolic interactions within the superorganism composed of flagellate Streblomastix strix and complex community of Bacteroidetes bacteria on its surface.</title>
        <authorList>
            <person name="Treitli S.C."/>
            <person name="Kolisko M."/>
            <person name="Husnik F."/>
            <person name="Keeling P."/>
            <person name="Hampl V."/>
        </authorList>
    </citation>
    <scope>NUCLEOTIDE SEQUENCE [LARGE SCALE GENOMIC DNA]</scope>
    <source>
        <strain evidence="2">ST1C</strain>
    </source>
</reference>
<feature type="region of interest" description="Disordered" evidence="1">
    <location>
        <begin position="130"/>
        <end position="155"/>
    </location>
</feature>
<comment type="caution">
    <text evidence="2">The sequence shown here is derived from an EMBL/GenBank/DDBJ whole genome shotgun (WGS) entry which is preliminary data.</text>
</comment>
<evidence type="ECO:0008006" key="4">
    <source>
        <dbReference type="Google" id="ProtNLM"/>
    </source>
</evidence>
<dbReference type="SUPFAM" id="SSF50044">
    <property type="entry name" value="SH3-domain"/>
    <property type="match status" value="1"/>
</dbReference>
<name>A0A5J4WJD3_9EUKA</name>